<dbReference type="AlphaFoldDB" id="A0A9X2ZF43"/>
<comment type="caution">
    <text evidence="2">The sequence shown here is derived from an EMBL/GenBank/DDBJ whole genome shotgun (WGS) entry which is preliminary data.</text>
</comment>
<dbReference type="Pfam" id="PF06074">
    <property type="entry name" value="Portal_Mu"/>
    <property type="match status" value="1"/>
</dbReference>
<proteinExistence type="predicted"/>
<evidence type="ECO:0000313" key="3">
    <source>
        <dbReference type="Proteomes" id="UP001151079"/>
    </source>
</evidence>
<name>A0A9X2ZF43_9FLAO</name>
<feature type="region of interest" description="Disordered" evidence="1">
    <location>
        <begin position="393"/>
        <end position="417"/>
    </location>
</feature>
<sequence length="417" mass="47760">MSFKKRKVSPVQAVQAISTAKKTDESIISTIVAEFKDRTRKDIQKWRKAMTAAEHPTEPRWGLMQDLIDDMIVDGHVESVLLIRDAATLNHRFYVADITTGDQLDEQNLLLNKQWFYKFLEDCLDALVHKYNVIQLITEVDPITKEDKIKVITVPYRNVSIKDQRMYLEAYGDKYVNYMDAPNVIEINHRSKFGIINSIIPNIIWKRNAMQAWAEFSEKFGMPLITATTANRNDIKRIESMLRQLGEAAQAVMPHGTDIKIHDLANAGNPVNTYEKQIRLHDEQISKPIVGSATMTDTAGNRSQTEVHERTLDDKIATNDKRFISFIVNDQLFPVLQAMGLPFDNTKMKFVFDETEAMSLAAHWKMVNEASEKYDLDPEWVAKTFNLPIIGIKNTGNEPPKDNKKSPKAKGLFENFR</sequence>
<organism evidence="2 3">
    <name type="scientific">Flavobacterium shii</name>
    <dbReference type="NCBI Taxonomy" id="2987687"/>
    <lineage>
        <taxon>Bacteria</taxon>
        <taxon>Pseudomonadati</taxon>
        <taxon>Bacteroidota</taxon>
        <taxon>Flavobacteriia</taxon>
        <taxon>Flavobacteriales</taxon>
        <taxon>Flavobacteriaceae</taxon>
        <taxon>Flavobacterium</taxon>
    </lineage>
</organism>
<gene>
    <name evidence="2" type="ORF">OIU83_17750</name>
</gene>
<dbReference type="RefSeq" id="WP_264207596.1">
    <property type="nucleotide sequence ID" value="NZ_JAOZEW010000020.1"/>
</dbReference>
<dbReference type="Proteomes" id="UP001151079">
    <property type="component" value="Unassembled WGS sequence"/>
</dbReference>
<accession>A0A9X2ZF43</accession>
<dbReference type="InterPro" id="IPR009279">
    <property type="entry name" value="Portal_Mu"/>
</dbReference>
<reference evidence="2" key="1">
    <citation type="submission" date="2022-10" db="EMBL/GenBank/DDBJ databases">
        <title>Two novel species of Flavobacterium.</title>
        <authorList>
            <person name="Liu Q."/>
            <person name="Xin Y.-H."/>
        </authorList>
    </citation>
    <scope>NUCLEOTIDE SEQUENCE</scope>
    <source>
        <strain evidence="2">LS1R49</strain>
    </source>
</reference>
<evidence type="ECO:0000256" key="1">
    <source>
        <dbReference type="SAM" id="MobiDB-lite"/>
    </source>
</evidence>
<keyword evidence="3" id="KW-1185">Reference proteome</keyword>
<evidence type="ECO:0000313" key="2">
    <source>
        <dbReference type="EMBL" id="MCV9929510.1"/>
    </source>
</evidence>
<dbReference type="EMBL" id="JAOZEW010000020">
    <property type="protein sequence ID" value="MCV9929510.1"/>
    <property type="molecule type" value="Genomic_DNA"/>
</dbReference>
<protein>
    <submittedName>
        <fullName evidence="2">DUF935 domain-containing protein</fullName>
    </submittedName>
</protein>